<dbReference type="InterPro" id="IPR052935">
    <property type="entry name" value="Mg2+_PAP"/>
</dbReference>
<dbReference type="Proteomes" id="UP000232883">
    <property type="component" value="Chromosome"/>
</dbReference>
<protein>
    <recommendedName>
        <fullName evidence="1">Phosphatidate phosphatase APP1 catalytic domain-containing protein</fullName>
    </recommendedName>
</protein>
<evidence type="ECO:0000313" key="3">
    <source>
        <dbReference type="Proteomes" id="UP000232883"/>
    </source>
</evidence>
<proteinExistence type="predicted"/>
<name>A0A2K8YTH5_9BACT</name>
<gene>
    <name evidence="2" type="ORF">CWM47_02985</name>
</gene>
<keyword evidence="3" id="KW-1185">Reference proteome</keyword>
<evidence type="ECO:0000259" key="1">
    <source>
        <dbReference type="Pfam" id="PF09949"/>
    </source>
</evidence>
<reference evidence="2 3" key="1">
    <citation type="submission" date="2017-11" db="EMBL/GenBank/DDBJ databases">
        <title>Taxonomic description and genome sequences of Spirosoma HA7 sp. nov., isolated from pollen microhabitat of Corylus avellana.</title>
        <authorList>
            <person name="Ambika Manirajan B."/>
            <person name="Suarez C."/>
            <person name="Ratering S."/>
            <person name="Geissler-Plaum R."/>
            <person name="Cardinale M."/>
            <person name="Sylvia S."/>
        </authorList>
    </citation>
    <scope>NUCLEOTIDE SEQUENCE [LARGE SCALE GENOMIC DNA]</scope>
    <source>
        <strain evidence="2 3">HA7</strain>
    </source>
</reference>
<dbReference type="RefSeq" id="WP_100986291.1">
    <property type="nucleotide sequence ID" value="NZ_CP025096.1"/>
</dbReference>
<sequence>MKEFGQPPFPDERKISLKAKVKFYFLKFLRLTDRPVVKVYRGFGNDEHLKVYGHVFRRSALPRRKYRDIDFVNLLAVIRLFLVRPYAKALVRVRYGEQVMEVLADNDGCFQVELPLASSLSPGWHRVLVQLISQTLTPEAVLAEGEGHVLIPHPTRYMCISDIDDTFLVSHSATITKRLLVLLTENAHSRMPFDGVVAHYKMLAEADNGLHVSNPFFYVSSSEWNLYDYILEFSQKNGLPDGVYRLSKLKRLSQVLKTGKGKHHTKFDRIVQIIDTYPTRQFILLGDDSQEDPIIYESIVRQYSQQIRCVYIRQIHIEHKVRTQSLMAQIEEQGVASCYFVHSADARKHSIAIGLVGR</sequence>
<dbReference type="InterPro" id="IPR019236">
    <property type="entry name" value="APP1_cat"/>
</dbReference>
<dbReference type="PANTHER" id="PTHR28208">
    <property type="entry name" value="PHOSPHATIDATE PHOSPHATASE APP1"/>
    <property type="match status" value="1"/>
</dbReference>
<dbReference type="GO" id="GO:0008195">
    <property type="term" value="F:phosphatidate phosphatase activity"/>
    <property type="evidence" value="ECO:0007669"/>
    <property type="project" value="InterPro"/>
</dbReference>
<organism evidence="2 3">
    <name type="scientific">Spirosoma pollinicola</name>
    <dbReference type="NCBI Taxonomy" id="2057025"/>
    <lineage>
        <taxon>Bacteria</taxon>
        <taxon>Pseudomonadati</taxon>
        <taxon>Bacteroidota</taxon>
        <taxon>Cytophagia</taxon>
        <taxon>Cytophagales</taxon>
        <taxon>Cytophagaceae</taxon>
        <taxon>Spirosoma</taxon>
    </lineage>
</organism>
<accession>A0A2K8YTH5</accession>
<dbReference type="Pfam" id="PF09949">
    <property type="entry name" value="APP1_cat"/>
    <property type="match status" value="1"/>
</dbReference>
<dbReference type="KEGG" id="spir:CWM47_02985"/>
<feature type="domain" description="Phosphatidate phosphatase APP1 catalytic" evidence="1">
    <location>
        <begin position="159"/>
        <end position="314"/>
    </location>
</feature>
<dbReference type="PANTHER" id="PTHR28208:SF3">
    <property type="entry name" value="PHOSPHATIDATE PHOSPHATASE APP1"/>
    <property type="match status" value="1"/>
</dbReference>
<dbReference type="EMBL" id="CP025096">
    <property type="protein sequence ID" value="AUD00868.1"/>
    <property type="molecule type" value="Genomic_DNA"/>
</dbReference>
<dbReference type="AlphaFoldDB" id="A0A2K8YTH5"/>
<dbReference type="OrthoDB" id="9789875at2"/>
<evidence type="ECO:0000313" key="2">
    <source>
        <dbReference type="EMBL" id="AUD00868.1"/>
    </source>
</evidence>